<evidence type="ECO:0000313" key="3">
    <source>
        <dbReference type="Proteomes" id="UP000197024"/>
    </source>
</evidence>
<protein>
    <submittedName>
        <fullName evidence="2">Uncharacterized protein</fullName>
    </submittedName>
</protein>
<feature type="compositionally biased region" description="Basic residues" evidence="1">
    <location>
        <begin position="1"/>
        <end position="10"/>
    </location>
</feature>
<dbReference type="EMBL" id="CP021995">
    <property type="protein sequence ID" value="ASD26218.1"/>
    <property type="molecule type" value="Genomic_DNA"/>
</dbReference>
<dbReference type="Proteomes" id="UP000197024">
    <property type="component" value="Chromosome"/>
</dbReference>
<evidence type="ECO:0000256" key="1">
    <source>
        <dbReference type="SAM" id="MobiDB-lite"/>
    </source>
</evidence>
<feature type="region of interest" description="Disordered" evidence="1">
    <location>
        <begin position="1"/>
        <end position="79"/>
    </location>
</feature>
<reference evidence="2 3" key="1">
    <citation type="submission" date="2017-06" db="EMBL/GenBank/DDBJ databases">
        <title>Biodegradation of gentamicin by bacterial consortia AMQD4 in synthetic medium and raw gentamicin sewage.</title>
        <authorList>
            <person name="Chang H."/>
            <person name="Feng Y."/>
            <person name="Li Z."/>
            <person name="Xue J."/>
            <person name="Cheng D."/>
        </authorList>
    </citation>
    <scope>NUCLEOTIDE SEQUENCE [LARGE SCALE GENOMIC DNA]</scope>
    <source>
        <strain evidence="2 3">BZC3</strain>
    </source>
</reference>
<organism evidence="2 3">
    <name type="scientific">Brevundimonas diminuta</name>
    <name type="common">Pseudomonas diminuta</name>
    <dbReference type="NCBI Taxonomy" id="293"/>
    <lineage>
        <taxon>Bacteria</taxon>
        <taxon>Pseudomonadati</taxon>
        <taxon>Pseudomonadota</taxon>
        <taxon>Alphaproteobacteria</taxon>
        <taxon>Caulobacterales</taxon>
        <taxon>Caulobacteraceae</taxon>
        <taxon>Brevundimonas</taxon>
    </lineage>
</organism>
<name>A0A1Z3LVH7_BREDI</name>
<dbReference type="AlphaFoldDB" id="A0A1Z3LVH7"/>
<proteinExistence type="predicted"/>
<gene>
    <name evidence="2" type="ORF">CD943_04530</name>
</gene>
<evidence type="ECO:0000313" key="2">
    <source>
        <dbReference type="EMBL" id="ASD26218.1"/>
    </source>
</evidence>
<sequence length="79" mass="8559">MHQRRNGRRRIAADPAGAGPQLERFGGRIINGTGKVAKRAGDISRSQSRPGRGDPRRPAGVFHPRRQRRARTPVAGGLG</sequence>
<accession>A0A1Z3LVH7</accession>
<reference evidence="2 3" key="2">
    <citation type="submission" date="2017-06" db="EMBL/GenBank/DDBJ databases">
        <authorList>
            <person name="Kim H.J."/>
            <person name="Triplett B.A."/>
        </authorList>
    </citation>
    <scope>NUCLEOTIDE SEQUENCE [LARGE SCALE GENOMIC DNA]</scope>
    <source>
        <strain evidence="2 3">BZC3</strain>
    </source>
</reference>